<reference evidence="4" key="1">
    <citation type="submission" date="2022-12" db="EMBL/GenBank/DDBJ databases">
        <title>Draft genome assemblies for two species of Escallonia (Escalloniales).</title>
        <authorList>
            <person name="Chanderbali A."/>
            <person name="Dervinis C."/>
            <person name="Anghel I."/>
            <person name="Soltis D."/>
            <person name="Soltis P."/>
            <person name="Zapata F."/>
        </authorList>
    </citation>
    <scope>NUCLEOTIDE SEQUENCE</scope>
    <source>
        <strain evidence="4">UCBG64.0493</strain>
        <tissue evidence="4">Leaf</tissue>
    </source>
</reference>
<dbReference type="Proteomes" id="UP001188597">
    <property type="component" value="Unassembled WGS sequence"/>
</dbReference>
<evidence type="ECO:0000313" key="4">
    <source>
        <dbReference type="EMBL" id="KAK3002525.1"/>
    </source>
</evidence>
<name>A0AA88V8F9_9ASTE</name>
<keyword evidence="1" id="KW-0813">Transport</keyword>
<gene>
    <name evidence="4" type="ORF">RJ639_022092</name>
</gene>
<organism evidence="4 5">
    <name type="scientific">Escallonia herrerae</name>
    <dbReference type="NCBI Taxonomy" id="1293975"/>
    <lineage>
        <taxon>Eukaryota</taxon>
        <taxon>Viridiplantae</taxon>
        <taxon>Streptophyta</taxon>
        <taxon>Embryophyta</taxon>
        <taxon>Tracheophyta</taxon>
        <taxon>Spermatophyta</taxon>
        <taxon>Magnoliopsida</taxon>
        <taxon>eudicotyledons</taxon>
        <taxon>Gunneridae</taxon>
        <taxon>Pentapetalae</taxon>
        <taxon>asterids</taxon>
        <taxon>campanulids</taxon>
        <taxon>Escalloniales</taxon>
        <taxon>Escalloniaceae</taxon>
        <taxon>Escallonia</taxon>
    </lineage>
</organism>
<accession>A0AA88V8F9</accession>
<proteinExistence type="predicted"/>
<dbReference type="EMBL" id="JAVXUP010002574">
    <property type="protein sequence ID" value="KAK3002525.1"/>
    <property type="molecule type" value="Genomic_DNA"/>
</dbReference>
<protein>
    <recommendedName>
        <fullName evidence="3">ABC transporter family G domain-containing protein</fullName>
    </recommendedName>
</protein>
<dbReference type="Pfam" id="PF19055">
    <property type="entry name" value="ABC2_membrane_7"/>
    <property type="match status" value="1"/>
</dbReference>
<dbReference type="InterPro" id="IPR043926">
    <property type="entry name" value="ABCG_dom"/>
</dbReference>
<dbReference type="GO" id="GO:0140359">
    <property type="term" value="F:ABC-type transporter activity"/>
    <property type="evidence" value="ECO:0007669"/>
    <property type="project" value="InterPro"/>
</dbReference>
<dbReference type="AlphaFoldDB" id="A0AA88V8F9"/>
<feature type="domain" description="ABC transporter family G" evidence="3">
    <location>
        <begin position="1"/>
        <end position="64"/>
    </location>
</feature>
<sequence length="83" mass="8894">MLHNGYSVPPDMLDSAGMAASAGENSAHGANPASVSDGQSFAGDFRWNVKFNVELKKDYIQLKLNISLVGLVSSGYEKLGYKQ</sequence>
<comment type="caution">
    <text evidence="4">The sequence shown here is derived from an EMBL/GenBank/DDBJ whole genome shotgun (WGS) entry which is preliminary data.</text>
</comment>
<evidence type="ECO:0000256" key="1">
    <source>
        <dbReference type="ARBA" id="ARBA00022448"/>
    </source>
</evidence>
<evidence type="ECO:0000256" key="2">
    <source>
        <dbReference type="ARBA" id="ARBA00023136"/>
    </source>
</evidence>
<keyword evidence="5" id="KW-1185">Reference proteome</keyword>
<evidence type="ECO:0000313" key="5">
    <source>
        <dbReference type="Proteomes" id="UP001188597"/>
    </source>
</evidence>
<keyword evidence="2" id="KW-0472">Membrane</keyword>
<evidence type="ECO:0000259" key="3">
    <source>
        <dbReference type="Pfam" id="PF19055"/>
    </source>
</evidence>